<evidence type="ECO:0000256" key="5">
    <source>
        <dbReference type="SAM" id="Phobius"/>
    </source>
</evidence>
<protein>
    <submittedName>
        <fullName evidence="7">O-antigen ligase family protein</fullName>
    </submittedName>
</protein>
<keyword evidence="4 5" id="KW-0472">Membrane</keyword>
<feature type="transmembrane region" description="Helical" evidence="5">
    <location>
        <begin position="386"/>
        <end position="403"/>
    </location>
</feature>
<feature type="transmembrane region" description="Helical" evidence="5">
    <location>
        <begin position="356"/>
        <end position="380"/>
    </location>
</feature>
<dbReference type="AlphaFoldDB" id="A0A7H0GQF3"/>
<keyword evidence="3 5" id="KW-1133">Transmembrane helix</keyword>
<feature type="domain" description="O-antigen ligase-related" evidence="6">
    <location>
        <begin position="169"/>
        <end position="323"/>
    </location>
</feature>
<evidence type="ECO:0000256" key="3">
    <source>
        <dbReference type="ARBA" id="ARBA00022989"/>
    </source>
</evidence>
<dbReference type="GO" id="GO:0016874">
    <property type="term" value="F:ligase activity"/>
    <property type="evidence" value="ECO:0007669"/>
    <property type="project" value="UniProtKB-KW"/>
</dbReference>
<evidence type="ECO:0000256" key="1">
    <source>
        <dbReference type="ARBA" id="ARBA00004141"/>
    </source>
</evidence>
<accession>A0A7H0GQF3</accession>
<evidence type="ECO:0000256" key="4">
    <source>
        <dbReference type="ARBA" id="ARBA00023136"/>
    </source>
</evidence>
<dbReference type="Proteomes" id="UP000516028">
    <property type="component" value="Chromosome"/>
</dbReference>
<organism evidence="7 8">
    <name type="scientific">Diaphorobacter aerolatus</name>
    <dbReference type="NCBI Taxonomy" id="1288495"/>
    <lineage>
        <taxon>Bacteria</taxon>
        <taxon>Pseudomonadati</taxon>
        <taxon>Pseudomonadota</taxon>
        <taxon>Betaproteobacteria</taxon>
        <taxon>Burkholderiales</taxon>
        <taxon>Comamonadaceae</taxon>
        <taxon>Diaphorobacter</taxon>
    </lineage>
</organism>
<gene>
    <name evidence="7" type="ORF">H9K75_12125</name>
</gene>
<evidence type="ECO:0000256" key="2">
    <source>
        <dbReference type="ARBA" id="ARBA00022692"/>
    </source>
</evidence>
<keyword evidence="7" id="KW-0436">Ligase</keyword>
<sequence length="415" mass="46315">MNSAAAFAVPGLALWLASGYSYGAALLLIGALLTLKRWPVAPQRPLTYWFAVCLFSMALIWIAMADPSERLGQWDRPSKFILAIPCLLYATVYPPRPRAFIWGLIAGCIGAGAIAIWQVHVLGEWRATGRTNAIQYGNLALLLSVLLTVFLAAIHKQLNWSEKVLATVAIVAGLDASVLSASRGGWLAVLVAMPFGLVLLYRYRVRLFWRVVVGLMVAAGLMSVINREMLTVRWDEMASEIRVYDTQRNANTSVGQRLEHWRFALEAGKEKPLLGWGVAGYTQEKARRVALGQYQPAIVIYKFVHNEILDVFVKTGLVGVALLMWFYILPLRMFWPTRERMRLLDAGINPPLRRMVLAVRMCGVCVPVLYFGFGLTQVFFAHNSGIMFYLFSIILLWSMLIGLERTVCDAAAAKS</sequence>
<dbReference type="GO" id="GO:0016020">
    <property type="term" value="C:membrane"/>
    <property type="evidence" value="ECO:0007669"/>
    <property type="project" value="UniProtKB-SubCell"/>
</dbReference>
<keyword evidence="8" id="KW-1185">Reference proteome</keyword>
<feature type="transmembrane region" description="Helical" evidence="5">
    <location>
        <begin position="184"/>
        <end position="200"/>
    </location>
</feature>
<dbReference type="PANTHER" id="PTHR37422">
    <property type="entry name" value="TEICHURONIC ACID BIOSYNTHESIS PROTEIN TUAE"/>
    <property type="match status" value="1"/>
</dbReference>
<dbReference type="EMBL" id="CP060783">
    <property type="protein sequence ID" value="QNP50519.1"/>
    <property type="molecule type" value="Genomic_DNA"/>
</dbReference>
<name>A0A7H0GQF3_9BURK</name>
<feature type="transmembrane region" description="Helical" evidence="5">
    <location>
        <begin position="311"/>
        <end position="335"/>
    </location>
</feature>
<keyword evidence="2 5" id="KW-0812">Transmembrane</keyword>
<dbReference type="InterPro" id="IPR007016">
    <property type="entry name" value="O-antigen_ligase-rel_domated"/>
</dbReference>
<comment type="subcellular location">
    <subcellularLocation>
        <location evidence="1">Membrane</location>
        <topology evidence="1">Multi-pass membrane protein</topology>
    </subcellularLocation>
</comment>
<proteinExistence type="predicted"/>
<dbReference type="InterPro" id="IPR051533">
    <property type="entry name" value="WaaL-like"/>
</dbReference>
<dbReference type="PANTHER" id="PTHR37422:SF17">
    <property type="entry name" value="O-ANTIGEN LIGASE"/>
    <property type="match status" value="1"/>
</dbReference>
<feature type="transmembrane region" description="Helical" evidence="5">
    <location>
        <begin position="207"/>
        <end position="225"/>
    </location>
</feature>
<evidence type="ECO:0000313" key="8">
    <source>
        <dbReference type="Proteomes" id="UP000516028"/>
    </source>
</evidence>
<evidence type="ECO:0000259" key="6">
    <source>
        <dbReference type="Pfam" id="PF04932"/>
    </source>
</evidence>
<evidence type="ECO:0000313" key="7">
    <source>
        <dbReference type="EMBL" id="QNP50519.1"/>
    </source>
</evidence>
<feature type="transmembrane region" description="Helical" evidence="5">
    <location>
        <begin position="47"/>
        <end position="65"/>
    </location>
</feature>
<feature type="transmembrane region" description="Helical" evidence="5">
    <location>
        <begin position="133"/>
        <end position="154"/>
    </location>
</feature>
<reference evidence="7 8" key="1">
    <citation type="submission" date="2020-08" db="EMBL/GenBank/DDBJ databases">
        <title>Genome sequence of Diaphorobacter aerolatus KACC 16536T.</title>
        <authorList>
            <person name="Hyun D.-W."/>
            <person name="Bae J.-W."/>
        </authorList>
    </citation>
    <scope>NUCLEOTIDE SEQUENCE [LARGE SCALE GENOMIC DNA]</scope>
    <source>
        <strain evidence="7 8">KACC 16536</strain>
    </source>
</reference>
<feature type="transmembrane region" description="Helical" evidence="5">
    <location>
        <begin position="99"/>
        <end position="121"/>
    </location>
</feature>
<dbReference type="KEGG" id="daer:H9K75_12125"/>
<dbReference type="Pfam" id="PF04932">
    <property type="entry name" value="Wzy_C"/>
    <property type="match status" value="1"/>
</dbReference>